<dbReference type="GO" id="GO:0045116">
    <property type="term" value="P:protein neddylation"/>
    <property type="evidence" value="ECO:0007669"/>
    <property type="project" value="TreeGrafter"/>
</dbReference>
<name>A0A875S8R3_EENNA</name>
<dbReference type="InterPro" id="IPR005176">
    <property type="entry name" value="PONY_dom"/>
</dbReference>
<dbReference type="Pfam" id="PF03556">
    <property type="entry name" value="Cullin_binding"/>
    <property type="match status" value="1"/>
</dbReference>
<dbReference type="PROSITE" id="PS51229">
    <property type="entry name" value="DCUN1"/>
    <property type="match status" value="1"/>
</dbReference>
<dbReference type="GO" id="GO:0000151">
    <property type="term" value="C:ubiquitin ligase complex"/>
    <property type="evidence" value="ECO:0007669"/>
    <property type="project" value="TreeGrafter"/>
</dbReference>
<dbReference type="OrthoDB" id="27198at2759"/>
<dbReference type="GO" id="GO:0031624">
    <property type="term" value="F:ubiquitin conjugating enzyme binding"/>
    <property type="evidence" value="ECO:0007669"/>
    <property type="project" value="TreeGrafter"/>
</dbReference>
<dbReference type="Gene3D" id="1.10.238.10">
    <property type="entry name" value="EF-hand"/>
    <property type="match status" value="1"/>
</dbReference>
<dbReference type="Pfam" id="PF14555">
    <property type="entry name" value="UBA_4"/>
    <property type="match status" value="1"/>
</dbReference>
<dbReference type="GO" id="GO:0032182">
    <property type="term" value="F:ubiquitin-like protein binding"/>
    <property type="evidence" value="ECO:0007669"/>
    <property type="project" value="TreeGrafter"/>
</dbReference>
<dbReference type="PANTHER" id="PTHR12281:SF31">
    <property type="entry name" value="DCN1-LIKE PROTEIN 3"/>
    <property type="match status" value="1"/>
</dbReference>
<evidence type="ECO:0000313" key="4">
    <source>
        <dbReference type="Proteomes" id="UP000662931"/>
    </source>
</evidence>
<dbReference type="GO" id="GO:0097602">
    <property type="term" value="F:cullin family protein binding"/>
    <property type="evidence" value="ECO:0007669"/>
    <property type="project" value="TreeGrafter"/>
</dbReference>
<protein>
    <recommendedName>
        <fullName evidence="1">Defective in cullin neddylation protein</fullName>
    </recommendedName>
</protein>
<sequence length="265" mass="31265">MARPASVRQFLEVSGISSSEVATFFLDRNNGRLAESINDFFSNPRVVQEVEKRTKKNSKKSMKSVSTELKELFNKYKEPQLDSTGKSYIGIDGTMRYLEDLGYEPEDEVVLCLADFLDSQKVGDFKEEQFLTNWNNVGCNTIEQMHNYIDINLRPKLLDDPEYFRAIYQYTFKFILEKNEKTLPLDMAQEYWHLLLPGEFSLELETFIKFLHDTSKTEITRDQWNMLLPFLQDYHNDPTLNGYDESQSWPLLMDKFYEYIKSDEH</sequence>
<evidence type="ECO:0000313" key="3">
    <source>
        <dbReference type="EMBL" id="QPG76272.1"/>
    </source>
</evidence>
<proteinExistence type="predicted"/>
<comment type="function">
    <text evidence="1">Neddylation of cullins play an essential role in the regulation of SCF-type complexes activity.</text>
</comment>
<dbReference type="Gene3D" id="1.10.8.10">
    <property type="entry name" value="DNA helicase RuvA subunit, C-terminal domain"/>
    <property type="match status" value="1"/>
</dbReference>
<dbReference type="KEGG" id="bnn:FOA43_003658"/>
<dbReference type="AlphaFoldDB" id="A0A875S8R3"/>
<evidence type="ECO:0000256" key="1">
    <source>
        <dbReference type="RuleBase" id="RU410713"/>
    </source>
</evidence>
<dbReference type="EMBL" id="CP064815">
    <property type="protein sequence ID" value="QPG76272.1"/>
    <property type="molecule type" value="Genomic_DNA"/>
</dbReference>
<dbReference type="Gene3D" id="1.10.238.200">
    <property type="entry name" value="Cullin, PONY binding domain"/>
    <property type="match status" value="1"/>
</dbReference>
<dbReference type="GeneID" id="62197058"/>
<feature type="domain" description="DCUN1" evidence="2">
    <location>
        <begin position="64"/>
        <end position="261"/>
    </location>
</feature>
<dbReference type="InterPro" id="IPR014764">
    <property type="entry name" value="DCN-prot"/>
</dbReference>
<gene>
    <name evidence="3" type="ORF">FOA43_003658</name>
</gene>
<dbReference type="Proteomes" id="UP000662931">
    <property type="component" value="Chromosome 4"/>
</dbReference>
<evidence type="ECO:0000259" key="2">
    <source>
        <dbReference type="PROSITE" id="PS51229"/>
    </source>
</evidence>
<reference evidence="3" key="1">
    <citation type="submission" date="2020-10" db="EMBL/GenBank/DDBJ databases">
        <authorList>
            <person name="Roach M.J.R."/>
        </authorList>
    </citation>
    <scope>NUCLEOTIDE SEQUENCE</scope>
    <source>
        <strain evidence="3">CBS 1945</strain>
    </source>
</reference>
<dbReference type="RefSeq" id="XP_038779837.1">
    <property type="nucleotide sequence ID" value="XM_038923909.1"/>
</dbReference>
<dbReference type="InterPro" id="IPR042460">
    <property type="entry name" value="DCN1-like_PONY"/>
</dbReference>
<organism evidence="3 4">
    <name type="scientific">Eeniella nana</name>
    <name type="common">Yeast</name>
    <name type="synonym">Brettanomyces nanus</name>
    <dbReference type="NCBI Taxonomy" id="13502"/>
    <lineage>
        <taxon>Eukaryota</taxon>
        <taxon>Fungi</taxon>
        <taxon>Dikarya</taxon>
        <taxon>Ascomycota</taxon>
        <taxon>Saccharomycotina</taxon>
        <taxon>Pichiomycetes</taxon>
        <taxon>Pichiales</taxon>
        <taxon>Pichiaceae</taxon>
        <taxon>Brettanomyces</taxon>
    </lineage>
</organism>
<dbReference type="PANTHER" id="PTHR12281">
    <property type="entry name" value="RP42 RELATED"/>
    <property type="match status" value="1"/>
</dbReference>
<accession>A0A875S8R3</accession>
<keyword evidence="4" id="KW-1185">Reference proteome</keyword>